<sequence length="187" mass="20938">MGRSRRRAARTKQKVSLKPKRKPLTKAAPPLEITDGRPSLAEKLGTSAHWDAAKTFTRNYEEIGFVSNPNSGFGRNVRHSDPIQEKAAEIEETGEEVESADDMRVALGKVRKSGKAPPEKLTTHQNQIMARLVAAHGDDVEAMAKDRKLNTMLHPPGRLKRMLQAYQAFSQTAGGRCRFRVPNKRLW</sequence>
<dbReference type="GO" id="GO:0042273">
    <property type="term" value="P:ribosomal large subunit biogenesis"/>
    <property type="evidence" value="ECO:0007669"/>
    <property type="project" value="TreeGrafter"/>
</dbReference>
<evidence type="ECO:0000256" key="3">
    <source>
        <dbReference type="ARBA" id="ARBA00015522"/>
    </source>
</evidence>
<feature type="compositionally biased region" description="Basic residues" evidence="5">
    <location>
        <begin position="1"/>
        <end position="24"/>
    </location>
</feature>
<evidence type="ECO:0000256" key="1">
    <source>
        <dbReference type="ARBA" id="ARBA00004604"/>
    </source>
</evidence>
<dbReference type="Proteomes" id="UP001489004">
    <property type="component" value="Unassembled WGS sequence"/>
</dbReference>
<dbReference type="PANTHER" id="PTHR13243:SF1">
    <property type="entry name" value="NUCLEOLAR PROTEIN 16"/>
    <property type="match status" value="1"/>
</dbReference>
<organism evidence="6 7">
    <name type="scientific">[Myrmecia] bisecta</name>
    <dbReference type="NCBI Taxonomy" id="41462"/>
    <lineage>
        <taxon>Eukaryota</taxon>
        <taxon>Viridiplantae</taxon>
        <taxon>Chlorophyta</taxon>
        <taxon>core chlorophytes</taxon>
        <taxon>Trebouxiophyceae</taxon>
        <taxon>Trebouxiales</taxon>
        <taxon>Trebouxiaceae</taxon>
        <taxon>Myrmecia</taxon>
    </lineage>
</organism>
<name>A0AAW1PUR8_9CHLO</name>
<comment type="caution">
    <text evidence="6">The sequence shown here is derived from an EMBL/GenBank/DDBJ whole genome shotgun (WGS) entry which is preliminary data.</text>
</comment>
<dbReference type="InterPro" id="IPR019002">
    <property type="entry name" value="Ribosome_biogenesis_Nop16"/>
</dbReference>
<dbReference type="PANTHER" id="PTHR13243">
    <property type="entry name" value="HSPC111 PROTEIN-RELATED"/>
    <property type="match status" value="1"/>
</dbReference>
<feature type="region of interest" description="Disordered" evidence="5">
    <location>
        <begin position="1"/>
        <end position="38"/>
    </location>
</feature>
<comment type="similarity">
    <text evidence="2">Belongs to the NOP16 family.</text>
</comment>
<dbReference type="AlphaFoldDB" id="A0AAW1PUR8"/>
<evidence type="ECO:0000256" key="2">
    <source>
        <dbReference type="ARBA" id="ARBA00008479"/>
    </source>
</evidence>
<evidence type="ECO:0000256" key="5">
    <source>
        <dbReference type="SAM" id="MobiDB-lite"/>
    </source>
</evidence>
<dbReference type="Pfam" id="PF09420">
    <property type="entry name" value="Nop16"/>
    <property type="match status" value="1"/>
</dbReference>
<gene>
    <name evidence="6" type="ORF">WJX72_011665</name>
</gene>
<dbReference type="EMBL" id="JALJOR010000009">
    <property type="protein sequence ID" value="KAK9811879.1"/>
    <property type="molecule type" value="Genomic_DNA"/>
</dbReference>
<keyword evidence="7" id="KW-1185">Reference proteome</keyword>
<comment type="subcellular location">
    <subcellularLocation>
        <location evidence="1">Nucleus</location>
        <location evidence="1">Nucleolus</location>
    </subcellularLocation>
</comment>
<accession>A0AAW1PUR8</accession>
<evidence type="ECO:0000313" key="7">
    <source>
        <dbReference type="Proteomes" id="UP001489004"/>
    </source>
</evidence>
<evidence type="ECO:0000256" key="4">
    <source>
        <dbReference type="ARBA" id="ARBA00023242"/>
    </source>
</evidence>
<evidence type="ECO:0000313" key="6">
    <source>
        <dbReference type="EMBL" id="KAK9811879.1"/>
    </source>
</evidence>
<protein>
    <recommendedName>
        <fullName evidence="3">Nucleolar protein 16</fullName>
    </recommendedName>
</protein>
<dbReference type="GO" id="GO:0005730">
    <property type="term" value="C:nucleolus"/>
    <property type="evidence" value="ECO:0007669"/>
    <property type="project" value="UniProtKB-SubCell"/>
</dbReference>
<proteinExistence type="inferred from homology"/>
<reference evidence="6 7" key="1">
    <citation type="journal article" date="2024" name="Nat. Commun.">
        <title>Phylogenomics reveals the evolutionary origins of lichenization in chlorophyte algae.</title>
        <authorList>
            <person name="Puginier C."/>
            <person name="Libourel C."/>
            <person name="Otte J."/>
            <person name="Skaloud P."/>
            <person name="Haon M."/>
            <person name="Grisel S."/>
            <person name="Petersen M."/>
            <person name="Berrin J.G."/>
            <person name="Delaux P.M."/>
            <person name="Dal Grande F."/>
            <person name="Keller J."/>
        </authorList>
    </citation>
    <scope>NUCLEOTIDE SEQUENCE [LARGE SCALE GENOMIC DNA]</scope>
    <source>
        <strain evidence="6 7">SAG 2043</strain>
    </source>
</reference>
<keyword evidence="4" id="KW-0539">Nucleus</keyword>